<dbReference type="InterPro" id="IPR025641">
    <property type="entry name" value="DUF4340"/>
</dbReference>
<evidence type="ECO:0000259" key="1">
    <source>
        <dbReference type="Pfam" id="PF14238"/>
    </source>
</evidence>
<comment type="caution">
    <text evidence="2">The sequence shown here is derived from an EMBL/GenBank/DDBJ whole genome shotgun (WGS) entry which is preliminary data.</text>
</comment>
<dbReference type="RefSeq" id="WP_121219474.1">
    <property type="nucleotide sequence ID" value="NZ_RBIG01000002.1"/>
</dbReference>
<organism evidence="2 3">
    <name type="scientific">Oceanibaculum indicum</name>
    <dbReference type="NCBI Taxonomy" id="526216"/>
    <lineage>
        <taxon>Bacteria</taxon>
        <taxon>Pseudomonadati</taxon>
        <taxon>Pseudomonadota</taxon>
        <taxon>Alphaproteobacteria</taxon>
        <taxon>Rhodospirillales</taxon>
        <taxon>Oceanibaculaceae</taxon>
        <taxon>Oceanibaculum</taxon>
    </lineage>
</organism>
<dbReference type="Pfam" id="PF14238">
    <property type="entry name" value="DUF4340"/>
    <property type="match status" value="1"/>
</dbReference>
<name>A0A420WG54_9PROT</name>
<dbReference type="EMBL" id="RBIG01000002">
    <property type="protein sequence ID" value="RKQ69980.1"/>
    <property type="molecule type" value="Genomic_DNA"/>
</dbReference>
<protein>
    <submittedName>
        <fullName evidence="2">Uncharacterized protein DUF4340</fullName>
    </submittedName>
</protein>
<proteinExistence type="predicted"/>
<dbReference type="Proteomes" id="UP000277424">
    <property type="component" value="Unassembled WGS sequence"/>
</dbReference>
<accession>A0A420WG54</accession>
<evidence type="ECO:0000313" key="2">
    <source>
        <dbReference type="EMBL" id="RKQ69980.1"/>
    </source>
</evidence>
<feature type="domain" description="DUF4340" evidence="1">
    <location>
        <begin position="72"/>
        <end position="249"/>
    </location>
</feature>
<reference evidence="2 3" key="1">
    <citation type="submission" date="2018-10" db="EMBL/GenBank/DDBJ databases">
        <title>Comparative analysis of microorganisms from saline springs in Andes Mountain Range, Colombia.</title>
        <authorList>
            <person name="Rubin E."/>
        </authorList>
    </citation>
    <scope>NUCLEOTIDE SEQUENCE [LARGE SCALE GENOMIC DNA]</scope>
    <source>
        <strain evidence="2 3">USBA 36</strain>
    </source>
</reference>
<dbReference type="AlphaFoldDB" id="A0A420WG54"/>
<gene>
    <name evidence="2" type="ORF">BCL74_1915</name>
</gene>
<evidence type="ECO:0000313" key="3">
    <source>
        <dbReference type="Proteomes" id="UP000277424"/>
    </source>
</evidence>
<sequence length="344" mass="37656">MTARGFWILFVVTLLAVGAAGHAAWQRHAAAIGSVSAEPVFPNLTDRLNEVAAIQLEDRRDSVTLVRAGEGWVVENAHNYPARGEAVRALLLALADMRIVEAKTERPEMFARLEVEPLDAAEARSRRVTVLDGAGKVLAELIVGKKRFGQGGQPDAHYVRRPDGGQAFLAESRLDPRTEAIDWLDRRIADVSRGRVKQVVIDHLEGGSLTVAKDSREGNEFRIVDLPEGMKAENQFTVNATAGTLDKLVFDAVMPAEGIALQDAVTRYTTFDGLAVTIGFAERDGKLWTRYTAAALPDAADEVKAEAAEINARAEGWAYRLADFKNEQLRRKLEDLAKKQEGSS</sequence>
<dbReference type="OrthoDB" id="7359157at2"/>